<dbReference type="Proteomes" id="UP000521943">
    <property type="component" value="Unassembled WGS sequence"/>
</dbReference>
<evidence type="ECO:0000313" key="4">
    <source>
        <dbReference type="Proteomes" id="UP000521943"/>
    </source>
</evidence>
<accession>A0A8H6HEY7</accession>
<gene>
    <name evidence="3" type="ORF">DFP72DRAFT_40382</name>
</gene>
<sequence length="520" mass="59188">MSFNFDKNYKPPPQTSERAEKIDSTTTSLSNAAFSGLELIVKHLDHSAPGSAFQHLNNLVKKFNETERIRLVAKPCQEWSATQNPIDFAFLAVSQPNEIRPDILYNLIDYLNGVWKDEKGVKVEMKVTSGWDKTRMAVFRLETPNQSLDALKSKLDSTFKSHQYRVQATWTNEKARKVWYVFLDDDVCQKLRDNPPFFPGFTHQRGQDRFILPTYPLEVTVNNVGEIPMARNILDAYITRTYGDDALRWSRLCDNDNVYCAVLSHPSIVQAFLDDPCLAFDPRRLPPGHVPSDPRLLYSLNCAGLSEFAFRDRSTQDINVHHAQTESHIHRLQGELSSVHGVVSTLAEQYTQLTREMMTFRSEKDKQEAAMFLYNSLLSQVNASQSRIDNLSTNTNLMMMMIPVMPSPEIQNQILQQRNDLNTQLREEQAKHDRLQDQLNNIQVYFQMKLPDDMKMQMGMMDFPPPSSPSPSSQSLPPPLMTTTPQGDDDEQEADQVERGMLVDDTGAPSDCLVTGQSSS</sequence>
<evidence type="ECO:0000256" key="1">
    <source>
        <dbReference type="SAM" id="Coils"/>
    </source>
</evidence>
<evidence type="ECO:0000256" key="2">
    <source>
        <dbReference type="SAM" id="MobiDB-lite"/>
    </source>
</evidence>
<dbReference type="OrthoDB" id="3059749at2759"/>
<feature type="region of interest" description="Disordered" evidence="2">
    <location>
        <begin position="1"/>
        <end position="23"/>
    </location>
</feature>
<dbReference type="AlphaFoldDB" id="A0A8H6HEY7"/>
<proteinExistence type="predicted"/>
<protein>
    <submittedName>
        <fullName evidence="3">Uncharacterized protein</fullName>
    </submittedName>
</protein>
<feature type="region of interest" description="Disordered" evidence="2">
    <location>
        <begin position="457"/>
        <end position="520"/>
    </location>
</feature>
<keyword evidence="4" id="KW-1185">Reference proteome</keyword>
<reference evidence="3 4" key="1">
    <citation type="submission" date="2020-07" db="EMBL/GenBank/DDBJ databases">
        <title>Comparative genomics of pyrophilous fungi reveals a link between fire events and developmental genes.</title>
        <authorList>
            <consortium name="DOE Joint Genome Institute"/>
            <person name="Steindorff A.S."/>
            <person name="Carver A."/>
            <person name="Calhoun S."/>
            <person name="Stillman K."/>
            <person name="Liu H."/>
            <person name="Lipzen A."/>
            <person name="Pangilinan J."/>
            <person name="Labutti K."/>
            <person name="Bruns T.D."/>
            <person name="Grigoriev I.V."/>
        </authorList>
    </citation>
    <scope>NUCLEOTIDE SEQUENCE [LARGE SCALE GENOMIC DNA]</scope>
    <source>
        <strain evidence="3 4">CBS 144469</strain>
    </source>
</reference>
<evidence type="ECO:0000313" key="3">
    <source>
        <dbReference type="EMBL" id="KAF6745753.1"/>
    </source>
</evidence>
<dbReference type="EMBL" id="JACGCI010000100">
    <property type="protein sequence ID" value="KAF6745753.1"/>
    <property type="molecule type" value="Genomic_DNA"/>
</dbReference>
<organism evidence="3 4">
    <name type="scientific">Ephemerocybe angulata</name>
    <dbReference type="NCBI Taxonomy" id="980116"/>
    <lineage>
        <taxon>Eukaryota</taxon>
        <taxon>Fungi</taxon>
        <taxon>Dikarya</taxon>
        <taxon>Basidiomycota</taxon>
        <taxon>Agaricomycotina</taxon>
        <taxon>Agaricomycetes</taxon>
        <taxon>Agaricomycetidae</taxon>
        <taxon>Agaricales</taxon>
        <taxon>Agaricineae</taxon>
        <taxon>Psathyrellaceae</taxon>
        <taxon>Ephemerocybe</taxon>
    </lineage>
</organism>
<feature type="coiled-coil region" evidence="1">
    <location>
        <begin position="411"/>
        <end position="445"/>
    </location>
</feature>
<name>A0A8H6HEY7_9AGAR</name>
<keyword evidence="1" id="KW-0175">Coiled coil</keyword>
<comment type="caution">
    <text evidence="3">The sequence shown here is derived from an EMBL/GenBank/DDBJ whole genome shotgun (WGS) entry which is preliminary data.</text>
</comment>